<dbReference type="InterPro" id="IPR023116">
    <property type="entry name" value="Phosphonoacetate_hydro_insert"/>
</dbReference>
<dbReference type="Gene3D" id="3.40.720.10">
    <property type="entry name" value="Alkaline Phosphatase, subunit A"/>
    <property type="match status" value="1"/>
</dbReference>
<dbReference type="Pfam" id="PF01663">
    <property type="entry name" value="Phosphodiest"/>
    <property type="match status" value="1"/>
</dbReference>
<dbReference type="NCBIfam" id="TIGR02335">
    <property type="entry name" value="hydr_PhnA"/>
    <property type="match status" value="1"/>
</dbReference>
<dbReference type="SUPFAM" id="SSF53649">
    <property type="entry name" value="Alkaline phosphatase-like"/>
    <property type="match status" value="1"/>
</dbReference>
<proteinExistence type="predicted"/>
<dbReference type="EMBL" id="UINC01022087">
    <property type="protein sequence ID" value="SVA90990.1"/>
    <property type="molecule type" value="Genomic_DNA"/>
</dbReference>
<dbReference type="PANTHER" id="PTHR10151:SF120">
    <property type="entry name" value="BIS(5'-ADENOSYL)-TRIPHOSPHATASE"/>
    <property type="match status" value="1"/>
</dbReference>
<evidence type="ECO:0000313" key="1">
    <source>
        <dbReference type="EMBL" id="SVA90990.1"/>
    </source>
</evidence>
<accession>A0A381ZP08</accession>
<dbReference type="GO" id="GO:0047400">
    <property type="term" value="F:phosphonoacetate hydrolase activity"/>
    <property type="evidence" value="ECO:0007669"/>
    <property type="project" value="InterPro"/>
</dbReference>
<dbReference type="InterPro" id="IPR002591">
    <property type="entry name" value="Phosphodiest/P_Trfase"/>
</dbReference>
<protein>
    <recommendedName>
        <fullName evidence="2">Phosphonoacetate hydrolase</fullName>
    </recommendedName>
</protein>
<sequence>MTNQIKINERVYLGIPSSSAIVICLDGSQKEYFEEASKSNLTPNLDALKKNGENLLANSVIPSFTNPNNISIVTGRPSSVHGICGNFFYTPSTGEEVMMNDPQFLRAPTIFQKYYEQGAKIAIVTAKDKLRKLLSHGLKFNDSRAICFSSEKSDQTTKNENGIENINDWLGMGVPDVYSQGLSEFVMAAGVKLLHEFKPDIMYLSTTDFIQHKYAPGDEVANTFYAMFDKYIGQLNINNNSIIITADHGMQPKSKADGSPNAIFLQDILDKKLGSDVSKVILPITDPYVVHHGALGSFATIYLKDKSKINDAMAEIKKIGEIEVVVTNEVGCKEYDLPRDRMGDIICMSSKYMTIGSAESAHDLSKLKEPLRSHGGLHEREVPFISNKKINSFDSTDKLNNYDAFYYAIAGAM</sequence>
<reference evidence="1" key="1">
    <citation type="submission" date="2018-05" db="EMBL/GenBank/DDBJ databases">
        <authorList>
            <person name="Lanie J.A."/>
            <person name="Ng W.-L."/>
            <person name="Kazmierczak K.M."/>
            <person name="Andrzejewski T.M."/>
            <person name="Davidsen T.M."/>
            <person name="Wayne K.J."/>
            <person name="Tettelin H."/>
            <person name="Glass J.I."/>
            <person name="Rusch D."/>
            <person name="Podicherti R."/>
            <person name="Tsui H.-C.T."/>
            <person name="Winkler M.E."/>
        </authorList>
    </citation>
    <scope>NUCLEOTIDE SEQUENCE</scope>
</reference>
<name>A0A381ZP08_9ZZZZ</name>
<gene>
    <name evidence="1" type="ORF">METZ01_LOCUS143844</name>
</gene>
<dbReference type="AlphaFoldDB" id="A0A381ZP08"/>
<dbReference type="PANTHER" id="PTHR10151">
    <property type="entry name" value="ECTONUCLEOTIDE PYROPHOSPHATASE/PHOSPHODIESTERASE"/>
    <property type="match status" value="1"/>
</dbReference>
<evidence type="ECO:0008006" key="2">
    <source>
        <dbReference type="Google" id="ProtNLM"/>
    </source>
</evidence>
<dbReference type="InterPro" id="IPR017850">
    <property type="entry name" value="Alkaline_phosphatase_core_sf"/>
</dbReference>
<dbReference type="Gene3D" id="3.30.1360.110">
    <property type="entry name" value="Domain 2, Phosphonoacetate Hydrolase"/>
    <property type="match status" value="1"/>
</dbReference>
<dbReference type="InterPro" id="IPR012710">
    <property type="entry name" value="Phosphonoacetate_hydro"/>
</dbReference>
<organism evidence="1">
    <name type="scientific">marine metagenome</name>
    <dbReference type="NCBI Taxonomy" id="408172"/>
    <lineage>
        <taxon>unclassified sequences</taxon>
        <taxon>metagenomes</taxon>
        <taxon>ecological metagenomes</taxon>
    </lineage>
</organism>